<dbReference type="SUPFAM" id="SSF47413">
    <property type="entry name" value="lambda repressor-like DNA-binding domains"/>
    <property type="match status" value="1"/>
</dbReference>
<dbReference type="CDD" id="cd00093">
    <property type="entry name" value="HTH_XRE"/>
    <property type="match status" value="1"/>
</dbReference>
<evidence type="ECO:0000259" key="1">
    <source>
        <dbReference type="PROSITE" id="PS50943"/>
    </source>
</evidence>
<dbReference type="GO" id="GO:0003677">
    <property type="term" value="F:DNA binding"/>
    <property type="evidence" value="ECO:0007669"/>
    <property type="project" value="InterPro"/>
</dbReference>
<dbReference type="EMBL" id="FNSO01000004">
    <property type="protein sequence ID" value="SEC95110.1"/>
    <property type="molecule type" value="Genomic_DNA"/>
</dbReference>
<dbReference type="Gene3D" id="1.10.260.40">
    <property type="entry name" value="lambda repressor-like DNA-binding domains"/>
    <property type="match status" value="1"/>
</dbReference>
<protein>
    <submittedName>
        <fullName evidence="2">Helix-turn-helix domain-containing protein</fullName>
    </submittedName>
</protein>
<dbReference type="Pfam" id="PF13560">
    <property type="entry name" value="HTH_31"/>
    <property type="match status" value="1"/>
</dbReference>
<dbReference type="PROSITE" id="PS50943">
    <property type="entry name" value="HTH_CROC1"/>
    <property type="match status" value="1"/>
</dbReference>
<proteinExistence type="predicted"/>
<name>A0A1H4WPZ7_9PSEU</name>
<dbReference type="AlphaFoldDB" id="A0A1H4WPZ7"/>
<gene>
    <name evidence="2" type="ORF">SAMN04489727_5727</name>
</gene>
<dbReference type="SMART" id="SM00530">
    <property type="entry name" value="HTH_XRE"/>
    <property type="match status" value="1"/>
</dbReference>
<dbReference type="Proteomes" id="UP000199622">
    <property type="component" value="Unassembled WGS sequence"/>
</dbReference>
<dbReference type="InterPro" id="IPR010982">
    <property type="entry name" value="Lambda_DNA-bd_dom_sf"/>
</dbReference>
<dbReference type="STRING" id="208445.SAMN04489727_5727"/>
<keyword evidence="3" id="KW-1185">Reference proteome</keyword>
<evidence type="ECO:0000313" key="3">
    <source>
        <dbReference type="Proteomes" id="UP000199622"/>
    </source>
</evidence>
<reference evidence="3" key="1">
    <citation type="submission" date="2016-10" db="EMBL/GenBank/DDBJ databases">
        <authorList>
            <person name="Varghese N."/>
            <person name="Submissions S."/>
        </authorList>
    </citation>
    <scope>NUCLEOTIDE SEQUENCE [LARGE SCALE GENOMIC DNA]</scope>
    <source>
        <strain evidence="3">DSM 44544</strain>
    </source>
</reference>
<accession>A0A1H4WPZ7</accession>
<evidence type="ECO:0000313" key="2">
    <source>
        <dbReference type="EMBL" id="SEC95110.1"/>
    </source>
</evidence>
<dbReference type="RefSeq" id="WP_167384757.1">
    <property type="nucleotide sequence ID" value="NZ_FNSO01000004.1"/>
</dbReference>
<organism evidence="2 3">
    <name type="scientific">Amycolatopsis tolypomycina</name>
    <dbReference type="NCBI Taxonomy" id="208445"/>
    <lineage>
        <taxon>Bacteria</taxon>
        <taxon>Bacillati</taxon>
        <taxon>Actinomycetota</taxon>
        <taxon>Actinomycetes</taxon>
        <taxon>Pseudonocardiales</taxon>
        <taxon>Pseudonocardiaceae</taxon>
        <taxon>Amycolatopsis</taxon>
    </lineage>
</organism>
<sequence>MRIEEVIGDRIRQVRDLQELTQEQLGQRLGELLGKPWSRQAVHVAEQGGRQFTAAELVALASVLNTTVPRLMTPTVEVREVELPSGARVARVPLTKRVMPRGSVGKTLNSMEEQLRLLAVAVKAQQDQQGNIWAAIDLLHQSLEAVGEQADSGEQGDGS</sequence>
<dbReference type="InterPro" id="IPR001387">
    <property type="entry name" value="Cro/C1-type_HTH"/>
</dbReference>
<feature type="domain" description="HTH cro/C1-type" evidence="1">
    <location>
        <begin position="11"/>
        <end position="71"/>
    </location>
</feature>